<organism evidence="1 2">
    <name type="scientific">Trifolium medium</name>
    <dbReference type="NCBI Taxonomy" id="97028"/>
    <lineage>
        <taxon>Eukaryota</taxon>
        <taxon>Viridiplantae</taxon>
        <taxon>Streptophyta</taxon>
        <taxon>Embryophyta</taxon>
        <taxon>Tracheophyta</taxon>
        <taxon>Spermatophyta</taxon>
        <taxon>Magnoliopsida</taxon>
        <taxon>eudicotyledons</taxon>
        <taxon>Gunneridae</taxon>
        <taxon>Pentapetalae</taxon>
        <taxon>rosids</taxon>
        <taxon>fabids</taxon>
        <taxon>Fabales</taxon>
        <taxon>Fabaceae</taxon>
        <taxon>Papilionoideae</taxon>
        <taxon>50 kb inversion clade</taxon>
        <taxon>NPAAA clade</taxon>
        <taxon>Hologalegina</taxon>
        <taxon>IRL clade</taxon>
        <taxon>Trifolieae</taxon>
        <taxon>Trifolium</taxon>
    </lineage>
</organism>
<protein>
    <submittedName>
        <fullName evidence="1">Uncharacterized protein</fullName>
    </submittedName>
</protein>
<name>A0A392UHD8_9FABA</name>
<keyword evidence="2" id="KW-1185">Reference proteome</keyword>
<evidence type="ECO:0000313" key="1">
    <source>
        <dbReference type="EMBL" id="MCI71870.1"/>
    </source>
</evidence>
<dbReference type="EMBL" id="LXQA010805682">
    <property type="protein sequence ID" value="MCI71870.1"/>
    <property type="molecule type" value="Genomic_DNA"/>
</dbReference>
<dbReference type="Proteomes" id="UP000265520">
    <property type="component" value="Unassembled WGS sequence"/>
</dbReference>
<evidence type="ECO:0000313" key="2">
    <source>
        <dbReference type="Proteomes" id="UP000265520"/>
    </source>
</evidence>
<comment type="caution">
    <text evidence="1">The sequence shown here is derived from an EMBL/GenBank/DDBJ whole genome shotgun (WGS) entry which is preliminary data.</text>
</comment>
<feature type="non-terminal residue" evidence="1">
    <location>
        <position position="12"/>
    </location>
</feature>
<accession>A0A392UHD8</accession>
<proteinExistence type="predicted"/>
<reference evidence="1 2" key="1">
    <citation type="journal article" date="2018" name="Front. Plant Sci.">
        <title>Red Clover (Trifolium pratense) and Zigzag Clover (T. medium) - A Picture of Genomic Similarities and Differences.</title>
        <authorList>
            <person name="Dluhosova J."/>
            <person name="Istvanek J."/>
            <person name="Nedelnik J."/>
            <person name="Repkova J."/>
        </authorList>
    </citation>
    <scope>NUCLEOTIDE SEQUENCE [LARGE SCALE GENOMIC DNA]</scope>
    <source>
        <strain evidence="2">cv. 10/8</strain>
        <tissue evidence="1">Leaf</tissue>
    </source>
</reference>
<sequence>MGEVCSTKNALP</sequence>